<gene>
    <name evidence="2" type="ORF">CLV48_10282</name>
</gene>
<organism evidence="2 3">
    <name type="scientific">Cecembia rubra</name>
    <dbReference type="NCBI Taxonomy" id="1485585"/>
    <lineage>
        <taxon>Bacteria</taxon>
        <taxon>Pseudomonadati</taxon>
        <taxon>Bacteroidota</taxon>
        <taxon>Cytophagia</taxon>
        <taxon>Cytophagales</taxon>
        <taxon>Cyclobacteriaceae</taxon>
        <taxon>Cecembia</taxon>
    </lineage>
</organism>
<keyword evidence="1" id="KW-0472">Membrane</keyword>
<evidence type="ECO:0000313" key="3">
    <source>
        <dbReference type="Proteomes" id="UP000240708"/>
    </source>
</evidence>
<dbReference type="EMBL" id="PYGF01000002">
    <property type="protein sequence ID" value="PSL06267.1"/>
    <property type="molecule type" value="Genomic_DNA"/>
</dbReference>
<evidence type="ECO:0000256" key="1">
    <source>
        <dbReference type="SAM" id="Phobius"/>
    </source>
</evidence>
<feature type="transmembrane region" description="Helical" evidence="1">
    <location>
        <begin position="150"/>
        <end position="169"/>
    </location>
</feature>
<reference evidence="2 3" key="1">
    <citation type="submission" date="2018-03" db="EMBL/GenBank/DDBJ databases">
        <title>Genomic Encyclopedia of Archaeal and Bacterial Type Strains, Phase II (KMG-II): from individual species to whole genera.</title>
        <authorList>
            <person name="Goeker M."/>
        </authorList>
    </citation>
    <scope>NUCLEOTIDE SEQUENCE [LARGE SCALE GENOMIC DNA]</scope>
    <source>
        <strain evidence="2 3">DSM 28057</strain>
    </source>
</reference>
<keyword evidence="1" id="KW-0812">Transmembrane</keyword>
<dbReference type="RefSeq" id="WP_146140067.1">
    <property type="nucleotide sequence ID" value="NZ_PYGF01000002.1"/>
</dbReference>
<evidence type="ECO:0000313" key="2">
    <source>
        <dbReference type="EMBL" id="PSL06267.1"/>
    </source>
</evidence>
<dbReference type="AlphaFoldDB" id="A0A2P8EA06"/>
<dbReference type="Proteomes" id="UP000240708">
    <property type="component" value="Unassembled WGS sequence"/>
</dbReference>
<accession>A0A2P8EA06</accession>
<keyword evidence="3" id="KW-1185">Reference proteome</keyword>
<sequence length="172" mass="19174">MKFILSAIFLFFTVNYCFGKDIIFLKDGTKIKGEVLSVDQTELTFQTNGRSDYLIYSSEDVDYVIVESHEKLLEISDSMYLKGIQDAKIHHKRFLGNFCAGFFGGAIGFIIVAVTDAKTPDPNIVGIENLNSRDYREGFNKKAKGKNLKAAGFGMASGIILFFMFLSGFSDV</sequence>
<keyword evidence="1" id="KW-1133">Transmembrane helix</keyword>
<protein>
    <submittedName>
        <fullName evidence="2">Uncharacterized protein</fullName>
    </submittedName>
</protein>
<comment type="caution">
    <text evidence="2">The sequence shown here is derived from an EMBL/GenBank/DDBJ whole genome shotgun (WGS) entry which is preliminary data.</text>
</comment>
<feature type="transmembrane region" description="Helical" evidence="1">
    <location>
        <begin position="94"/>
        <end position="114"/>
    </location>
</feature>
<dbReference type="OrthoDB" id="9913117at2"/>
<name>A0A2P8EA06_9BACT</name>
<proteinExistence type="predicted"/>